<reference evidence="4 5" key="1">
    <citation type="journal article" date="2015" name="Genome Announc.">
        <title>Expanding the biotechnology potential of lactobacilli through comparative genomics of 213 strains and associated genera.</title>
        <authorList>
            <person name="Sun Z."/>
            <person name="Harris H.M."/>
            <person name="McCann A."/>
            <person name="Guo C."/>
            <person name="Argimon S."/>
            <person name="Zhang W."/>
            <person name="Yang X."/>
            <person name="Jeffery I.B."/>
            <person name="Cooney J.C."/>
            <person name="Kagawa T.F."/>
            <person name="Liu W."/>
            <person name="Song Y."/>
            <person name="Salvetti E."/>
            <person name="Wrobel A."/>
            <person name="Rasinkangas P."/>
            <person name="Parkhill J."/>
            <person name="Rea M.C."/>
            <person name="O'Sullivan O."/>
            <person name="Ritari J."/>
            <person name="Douillard F.P."/>
            <person name="Paul Ross R."/>
            <person name="Yang R."/>
            <person name="Briner A.E."/>
            <person name="Felis G.E."/>
            <person name="de Vos W.M."/>
            <person name="Barrangou R."/>
            <person name="Klaenhammer T.R."/>
            <person name="Caufield P.W."/>
            <person name="Cui Y."/>
            <person name="Zhang H."/>
            <person name="O'Toole P.W."/>
        </authorList>
    </citation>
    <scope>NUCLEOTIDE SEQUENCE [LARGE SCALE GENOMIC DNA]</scope>
    <source>
        <strain evidence="4 5">DSM 14857</strain>
    </source>
</reference>
<dbReference type="STRING" id="1423815.FC27_GL001193"/>
<evidence type="ECO:0000313" key="5">
    <source>
        <dbReference type="Proteomes" id="UP000051647"/>
    </source>
</evidence>
<dbReference type="PANTHER" id="PTHR43673:SF10">
    <property type="entry name" value="NADH DEHYDROGENASE_NAD(P)H NITROREDUCTASE XCC3605-RELATED"/>
    <property type="match status" value="1"/>
</dbReference>
<comment type="similarity">
    <text evidence="1">Belongs to the nitroreductase family.</text>
</comment>
<dbReference type="CDD" id="cd02136">
    <property type="entry name" value="PnbA_NfnB-like"/>
    <property type="match status" value="1"/>
</dbReference>
<name>A0A0R1S9S8_9LACO</name>
<evidence type="ECO:0000256" key="2">
    <source>
        <dbReference type="ARBA" id="ARBA00023002"/>
    </source>
</evidence>
<keyword evidence="2" id="KW-0560">Oxidoreductase</keyword>
<evidence type="ECO:0000313" key="4">
    <source>
        <dbReference type="EMBL" id="KRL65901.1"/>
    </source>
</evidence>
<dbReference type="InterPro" id="IPR000415">
    <property type="entry name" value="Nitroreductase-like"/>
</dbReference>
<dbReference type="GO" id="GO:0016491">
    <property type="term" value="F:oxidoreductase activity"/>
    <property type="evidence" value="ECO:0007669"/>
    <property type="project" value="UniProtKB-KW"/>
</dbReference>
<gene>
    <name evidence="4" type="ORF">FC27_GL001193</name>
</gene>
<evidence type="ECO:0000259" key="3">
    <source>
        <dbReference type="Pfam" id="PF00881"/>
    </source>
</evidence>
<dbReference type="PANTHER" id="PTHR43673">
    <property type="entry name" value="NAD(P)H NITROREDUCTASE YDGI-RELATED"/>
    <property type="match status" value="1"/>
</dbReference>
<dbReference type="AlphaFoldDB" id="A0A0R1S9S8"/>
<dbReference type="EMBL" id="AZFA01000024">
    <property type="protein sequence ID" value="KRL65901.1"/>
    <property type="molecule type" value="Genomic_DNA"/>
</dbReference>
<dbReference type="Gene3D" id="3.40.109.10">
    <property type="entry name" value="NADH Oxidase"/>
    <property type="match status" value="1"/>
</dbReference>
<dbReference type="SUPFAM" id="SSF55469">
    <property type="entry name" value="FMN-dependent nitroreductase-like"/>
    <property type="match status" value="1"/>
</dbReference>
<dbReference type="RefSeq" id="WP_010625105.1">
    <property type="nucleotide sequence ID" value="NZ_AZFA01000024.1"/>
</dbReference>
<evidence type="ECO:0000256" key="1">
    <source>
        <dbReference type="ARBA" id="ARBA00007118"/>
    </source>
</evidence>
<dbReference type="Proteomes" id="UP000051647">
    <property type="component" value="Unassembled WGS sequence"/>
</dbReference>
<sequence length="207" mass="22959">MADLTRNSTRNFSDKQVDLDVLKHIISEAQKAPSWENAQPYQVYLATGETAKRLRKSHEKLVSSGEKSWTEVVPPQEWDQKAQANINNWQASAGASPKNTEFGEMNDVLFNAPAILYITIKKDASSYVAYDAGAFGYGVILAAQKQGVGSIPAFGFARYPAEVHNEFDILDDQAIFMGIGLGYAADDSINDFKVERNELDQFLTIKD</sequence>
<dbReference type="InterPro" id="IPR029479">
    <property type="entry name" value="Nitroreductase"/>
</dbReference>
<comment type="caution">
    <text evidence="4">The sequence shown here is derived from an EMBL/GenBank/DDBJ whole genome shotgun (WGS) entry which is preliminary data.</text>
</comment>
<dbReference type="Pfam" id="PF00881">
    <property type="entry name" value="Nitroreductase"/>
    <property type="match status" value="1"/>
</dbReference>
<protein>
    <submittedName>
        <fullName evidence="4">Nitroreductase</fullName>
    </submittedName>
</protein>
<keyword evidence="5" id="KW-1185">Reference proteome</keyword>
<dbReference type="PATRIC" id="fig|1423815.3.peg.1224"/>
<organism evidence="4 5">
    <name type="scientific">Companilactobacillus versmoldensis DSM 14857 = KCTC 3814</name>
    <dbReference type="NCBI Taxonomy" id="1423815"/>
    <lineage>
        <taxon>Bacteria</taxon>
        <taxon>Bacillati</taxon>
        <taxon>Bacillota</taxon>
        <taxon>Bacilli</taxon>
        <taxon>Lactobacillales</taxon>
        <taxon>Lactobacillaceae</taxon>
        <taxon>Companilactobacillus</taxon>
    </lineage>
</organism>
<proteinExistence type="inferred from homology"/>
<dbReference type="OrthoDB" id="9812105at2"/>
<dbReference type="eggNOG" id="COG0778">
    <property type="taxonomic scope" value="Bacteria"/>
</dbReference>
<feature type="domain" description="Nitroreductase" evidence="3">
    <location>
        <begin position="5"/>
        <end position="183"/>
    </location>
</feature>
<accession>A0A0R1S9S8</accession>